<protein>
    <submittedName>
        <fullName evidence="1">Uncharacterized protein</fullName>
    </submittedName>
</protein>
<proteinExistence type="predicted"/>
<reference evidence="1 2" key="1">
    <citation type="submission" date="2018-06" db="EMBL/GenBank/DDBJ databases">
        <authorList>
            <consortium name="Pathogen Informatics"/>
            <person name="Doyle S."/>
        </authorList>
    </citation>
    <scope>NUCLEOTIDE SEQUENCE [LARGE SCALE GENOMIC DNA]</scope>
    <source>
        <strain evidence="1 2">NCTC13043</strain>
    </source>
</reference>
<name>A0A379G9M0_9BACT</name>
<dbReference type="EMBL" id="UGTP01000002">
    <property type="protein sequence ID" value="SUC37596.1"/>
    <property type="molecule type" value="Genomic_DNA"/>
</dbReference>
<evidence type="ECO:0000313" key="1">
    <source>
        <dbReference type="EMBL" id="SUC37596.1"/>
    </source>
</evidence>
<dbReference type="Proteomes" id="UP000254235">
    <property type="component" value="Unassembled WGS sequence"/>
</dbReference>
<organism evidence="1 2">
    <name type="scientific">Prevotella pallens</name>
    <dbReference type="NCBI Taxonomy" id="60133"/>
    <lineage>
        <taxon>Bacteria</taxon>
        <taxon>Pseudomonadati</taxon>
        <taxon>Bacteroidota</taxon>
        <taxon>Bacteroidia</taxon>
        <taxon>Bacteroidales</taxon>
        <taxon>Prevotellaceae</taxon>
        <taxon>Prevotella</taxon>
    </lineage>
</organism>
<sequence length="80" mass="9112">MVLSFLKNIEKPDDLRKIECLLSHITANKKLCRKNTIKTQTSCLHISFFIQIFCVSLHLGIKATLFCKTVARLACALVYL</sequence>
<gene>
    <name evidence="1" type="ORF">NCTC13043_02086</name>
</gene>
<evidence type="ECO:0000313" key="2">
    <source>
        <dbReference type="Proteomes" id="UP000254235"/>
    </source>
</evidence>
<dbReference type="AlphaFoldDB" id="A0A379G9M0"/>
<accession>A0A379G9M0</accession>